<dbReference type="InterPro" id="IPR036249">
    <property type="entry name" value="Thioredoxin-like_sf"/>
</dbReference>
<dbReference type="InterPro" id="IPR013740">
    <property type="entry name" value="Redoxin"/>
</dbReference>
<dbReference type="eggNOG" id="COG0526">
    <property type="taxonomic scope" value="Bacteria"/>
</dbReference>
<proteinExistence type="predicted"/>
<feature type="domain" description="Thioredoxin" evidence="5">
    <location>
        <begin position="42"/>
        <end position="183"/>
    </location>
</feature>
<dbReference type="Pfam" id="PF08534">
    <property type="entry name" value="Redoxin"/>
    <property type="match status" value="1"/>
</dbReference>
<reference evidence="6 7" key="1">
    <citation type="journal article" date="2011" name="Stand. Genomic Sci.">
        <title>Complete genome sequence of Weeksella virosa type strain (9751).</title>
        <authorList>
            <person name="Lang E."/>
            <person name="Teshima H."/>
            <person name="Lucas S."/>
            <person name="Lapidus A."/>
            <person name="Hammon N."/>
            <person name="Deshpande S."/>
            <person name="Nolan M."/>
            <person name="Cheng J.F."/>
            <person name="Pitluck S."/>
            <person name="Liolios K."/>
            <person name="Pagani I."/>
            <person name="Mikhailova N."/>
            <person name="Ivanova N."/>
            <person name="Mavromatis K."/>
            <person name="Pati A."/>
            <person name="Tapia R."/>
            <person name="Han C."/>
            <person name="Goodwin L."/>
            <person name="Chen A."/>
            <person name="Palaniappan K."/>
            <person name="Land M."/>
            <person name="Hauser L."/>
            <person name="Chang Y.J."/>
            <person name="Jeffries C.D."/>
            <person name="Brambilla E.M."/>
            <person name="Kopitz M."/>
            <person name="Rohde M."/>
            <person name="Goker M."/>
            <person name="Tindall B.J."/>
            <person name="Detter J.C."/>
            <person name="Woyke T."/>
            <person name="Bristow J."/>
            <person name="Eisen J.A."/>
            <person name="Markowitz V."/>
            <person name="Hugenholtz P."/>
            <person name="Klenk H.P."/>
            <person name="Kyrpides N.C."/>
        </authorList>
    </citation>
    <scope>NUCLEOTIDE SEQUENCE [LARGE SCALE GENOMIC DNA]</scope>
    <source>
        <strain evidence="7">ATCC 43766 / DSM 16922 / JCM 21250 / NBRC 16016 / NCTC 11634 / CL345/78</strain>
    </source>
</reference>
<comment type="subcellular location">
    <subcellularLocation>
        <location evidence="1">Cell envelope</location>
    </subcellularLocation>
</comment>
<dbReference type="AlphaFoldDB" id="F0P064"/>
<sequence length="184" mass="21286">MNKKRLFFLGFFVVFIAAIFYTPIGKFIQDKLEDKSHVAGIKILNEEDYNIDLKGYNGALDENLQSAKNSGQVVLINFWGSWCPPCVKEMPSLQELYNTHHEKVKFIFIAIQDKPNDIINFAKKHELTLPLYEPISPISVAMMPKVFPTTYILNKKGEIVLHENKTRDWNDQEINALLEKLIKE</sequence>
<dbReference type="HOGENOM" id="CLU_042529_11_0_10"/>
<dbReference type="PANTHER" id="PTHR42852:SF13">
    <property type="entry name" value="PROTEIN DIPZ"/>
    <property type="match status" value="1"/>
</dbReference>
<dbReference type="PROSITE" id="PS51352">
    <property type="entry name" value="THIOREDOXIN_2"/>
    <property type="match status" value="1"/>
</dbReference>
<accession>F0P064</accession>
<dbReference type="GO" id="GO:0016491">
    <property type="term" value="F:oxidoreductase activity"/>
    <property type="evidence" value="ECO:0007669"/>
    <property type="project" value="InterPro"/>
</dbReference>
<dbReference type="Proteomes" id="UP000008641">
    <property type="component" value="Chromosome"/>
</dbReference>
<feature type="transmembrane region" description="Helical" evidence="4">
    <location>
        <begin position="6"/>
        <end position="24"/>
    </location>
</feature>
<dbReference type="InterPro" id="IPR017937">
    <property type="entry name" value="Thioredoxin_CS"/>
</dbReference>
<dbReference type="PROSITE" id="PS00194">
    <property type="entry name" value="THIOREDOXIN_1"/>
    <property type="match status" value="1"/>
</dbReference>
<evidence type="ECO:0000256" key="1">
    <source>
        <dbReference type="ARBA" id="ARBA00004196"/>
    </source>
</evidence>
<evidence type="ECO:0000256" key="3">
    <source>
        <dbReference type="ARBA" id="ARBA00023284"/>
    </source>
</evidence>
<dbReference type="CDD" id="cd02966">
    <property type="entry name" value="TlpA_like_family"/>
    <property type="match status" value="1"/>
</dbReference>
<dbReference type="RefSeq" id="WP_013598813.1">
    <property type="nucleotide sequence ID" value="NC_015144.1"/>
</dbReference>
<dbReference type="OrthoDB" id="9815205at2"/>
<dbReference type="Gene3D" id="3.40.30.10">
    <property type="entry name" value="Glutaredoxin"/>
    <property type="match status" value="1"/>
</dbReference>
<keyword evidence="4" id="KW-0812">Transmembrane</keyword>
<keyword evidence="4" id="KW-1133">Transmembrane helix</keyword>
<evidence type="ECO:0000313" key="6">
    <source>
        <dbReference type="EMBL" id="ADX68424.1"/>
    </source>
</evidence>
<reference evidence="7" key="2">
    <citation type="journal article" date="2011" name="Stand. Genomic Sci.">
        <title>Complete genome sequence of Weeksella virosa type strain (9751T).</title>
        <authorList>
            <person name="Lang E."/>
            <person name="Teshima H."/>
            <person name="Lucas S."/>
            <person name="Lapidus A."/>
            <person name="Hammon N."/>
            <person name="Deshpande S."/>
            <person name="Nolan M."/>
            <person name="Cheng J."/>
            <person name="Pitluck S."/>
            <person name="Liolios K."/>
            <person name="Pagani I."/>
            <person name="Mikhailova N."/>
            <person name="Ivanova N."/>
            <person name="Mavromatis K."/>
            <person name="Pati A."/>
            <person name="Tapia R."/>
            <person name="Han C."/>
            <person name="Goodwin L."/>
            <person name="Chen A."/>
            <person name="Palaniappan K."/>
            <person name="Land M."/>
            <person name="Hauser L."/>
            <person name="Chang Y."/>
            <person name="Jeffries C."/>
            <person name="Brambilla E."/>
            <person name="Kopitz M."/>
            <person name="Rohde M."/>
            <person name="Goker M."/>
            <person name="Tindall B."/>
            <person name="Detter J."/>
            <person name="Woyke T."/>
            <person name="Bristow J."/>
            <person name="Eisen J."/>
            <person name="Markowitz V."/>
            <person name="Hugenholtz P."/>
            <person name="Klenk H."/>
            <person name="Kyrpides N."/>
        </authorList>
    </citation>
    <scope>NUCLEOTIDE SEQUENCE [LARGE SCALE GENOMIC DNA]</scope>
    <source>
        <strain evidence="7">ATCC 43766 / DSM 16922 / JCM 21250 / NBRC 16016 / NCTC 11634 / CL345/78</strain>
    </source>
</reference>
<name>F0P064_WEEVC</name>
<dbReference type="InterPro" id="IPR013766">
    <property type="entry name" value="Thioredoxin_domain"/>
</dbReference>
<evidence type="ECO:0000256" key="2">
    <source>
        <dbReference type="ARBA" id="ARBA00022748"/>
    </source>
</evidence>
<gene>
    <name evidence="6" type="ordered locus">Weevi_1732</name>
</gene>
<dbReference type="STRING" id="865938.Weevi_1732"/>
<dbReference type="KEGG" id="wvi:Weevi_1732"/>
<evidence type="ECO:0000313" key="7">
    <source>
        <dbReference type="Proteomes" id="UP000008641"/>
    </source>
</evidence>
<dbReference type="InterPro" id="IPR050553">
    <property type="entry name" value="Thioredoxin_ResA/DsbE_sf"/>
</dbReference>
<keyword evidence="3" id="KW-0676">Redox-active center</keyword>
<organism evidence="6 7">
    <name type="scientific">Weeksella virosa (strain ATCC 43766 / DSM 16922 / JCM 21250 / CCUG 30538 / CDC 9751 / IAM 14551 / NBRC 16016 / NCTC 11634 / CL345/78)</name>
    <dbReference type="NCBI Taxonomy" id="865938"/>
    <lineage>
        <taxon>Bacteria</taxon>
        <taxon>Pseudomonadati</taxon>
        <taxon>Bacteroidota</taxon>
        <taxon>Flavobacteriia</taxon>
        <taxon>Flavobacteriales</taxon>
        <taxon>Weeksellaceae</taxon>
        <taxon>Weeksella</taxon>
    </lineage>
</organism>
<dbReference type="GO" id="GO:0030313">
    <property type="term" value="C:cell envelope"/>
    <property type="evidence" value="ECO:0007669"/>
    <property type="project" value="UniProtKB-SubCell"/>
</dbReference>
<protein>
    <submittedName>
        <fullName evidence="6">Alkyl hydroperoxide reductase/ Thiol specific antioxidant/ Mal allergen</fullName>
    </submittedName>
</protein>
<keyword evidence="7" id="KW-1185">Reference proteome</keyword>
<evidence type="ECO:0000259" key="5">
    <source>
        <dbReference type="PROSITE" id="PS51352"/>
    </source>
</evidence>
<keyword evidence="2" id="KW-0201">Cytochrome c-type biogenesis</keyword>
<evidence type="ECO:0000256" key="4">
    <source>
        <dbReference type="SAM" id="Phobius"/>
    </source>
</evidence>
<dbReference type="EMBL" id="CP002455">
    <property type="protein sequence ID" value="ADX68424.1"/>
    <property type="molecule type" value="Genomic_DNA"/>
</dbReference>
<dbReference type="PANTHER" id="PTHR42852">
    <property type="entry name" value="THIOL:DISULFIDE INTERCHANGE PROTEIN DSBE"/>
    <property type="match status" value="1"/>
</dbReference>
<keyword evidence="4" id="KW-0472">Membrane</keyword>
<dbReference type="GO" id="GO:0017004">
    <property type="term" value="P:cytochrome complex assembly"/>
    <property type="evidence" value="ECO:0007669"/>
    <property type="project" value="UniProtKB-KW"/>
</dbReference>
<dbReference type="SUPFAM" id="SSF52833">
    <property type="entry name" value="Thioredoxin-like"/>
    <property type="match status" value="1"/>
</dbReference>